<evidence type="ECO:0000313" key="1">
    <source>
        <dbReference type="EMBL" id="RIB19711.1"/>
    </source>
</evidence>
<dbReference type="AlphaFoldDB" id="A0A397VCZ9"/>
<dbReference type="OrthoDB" id="2434888at2759"/>
<evidence type="ECO:0000313" key="2">
    <source>
        <dbReference type="Proteomes" id="UP000266673"/>
    </source>
</evidence>
<gene>
    <name evidence="1" type="ORF">C2G38_2181144</name>
</gene>
<keyword evidence="2" id="KW-1185">Reference proteome</keyword>
<accession>A0A397VCZ9</accession>
<dbReference type="EMBL" id="QKWP01000458">
    <property type="protein sequence ID" value="RIB19711.1"/>
    <property type="molecule type" value="Genomic_DNA"/>
</dbReference>
<dbReference type="Proteomes" id="UP000266673">
    <property type="component" value="Unassembled WGS sequence"/>
</dbReference>
<sequence>MSIAEPRSKLITYPNILNIGVIDNIDMKDATFHYGNIYDVTRVTAHATLRMIFQFQYSELANLNDEPLENQNLFGINFTIEQWQRKIDTIFNELISCGQEFNIEHVDSAIKKYIDSAPFVSPPNIIILEPGEANEHVHMAANMFLEDFEYMENSVLNLACDEAIYRRMNDYENKNQIVHCILEQWHTNKAMCSALISGFSGYGLFGLVSYFGVRFLDKLEQIADYRAIFRVLELIWIAVRVAIHLYIQDEQISINDIPIGNNKLLKVWYNFYQWAGYLKLHKLGIRMANFNLQMNRLLAFASLFPATRKIRYTESVARFLLDLQRNPQFLQTLEQYPQLI</sequence>
<organism evidence="1 2">
    <name type="scientific">Gigaspora rosea</name>
    <dbReference type="NCBI Taxonomy" id="44941"/>
    <lineage>
        <taxon>Eukaryota</taxon>
        <taxon>Fungi</taxon>
        <taxon>Fungi incertae sedis</taxon>
        <taxon>Mucoromycota</taxon>
        <taxon>Glomeromycotina</taxon>
        <taxon>Glomeromycetes</taxon>
        <taxon>Diversisporales</taxon>
        <taxon>Gigasporaceae</taxon>
        <taxon>Gigaspora</taxon>
    </lineage>
</organism>
<comment type="caution">
    <text evidence="1">The sequence shown here is derived from an EMBL/GenBank/DDBJ whole genome shotgun (WGS) entry which is preliminary data.</text>
</comment>
<reference evidence="1 2" key="1">
    <citation type="submission" date="2018-06" db="EMBL/GenBank/DDBJ databases">
        <title>Comparative genomics reveals the genomic features of Rhizophagus irregularis, R. cerebriforme, R. diaphanum and Gigaspora rosea, and their symbiotic lifestyle signature.</title>
        <authorList>
            <person name="Morin E."/>
            <person name="San Clemente H."/>
            <person name="Chen E.C.H."/>
            <person name="De La Providencia I."/>
            <person name="Hainaut M."/>
            <person name="Kuo A."/>
            <person name="Kohler A."/>
            <person name="Murat C."/>
            <person name="Tang N."/>
            <person name="Roy S."/>
            <person name="Loubradou J."/>
            <person name="Henrissat B."/>
            <person name="Grigoriev I.V."/>
            <person name="Corradi N."/>
            <person name="Roux C."/>
            <person name="Martin F.M."/>
        </authorList>
    </citation>
    <scope>NUCLEOTIDE SEQUENCE [LARGE SCALE GENOMIC DNA]</scope>
    <source>
        <strain evidence="1 2">DAOM 194757</strain>
    </source>
</reference>
<protein>
    <submittedName>
        <fullName evidence="1">Uncharacterized protein</fullName>
    </submittedName>
</protein>
<proteinExistence type="predicted"/>
<name>A0A397VCZ9_9GLOM</name>